<keyword evidence="3" id="KW-1185">Reference proteome</keyword>
<dbReference type="PROSITE" id="PS51257">
    <property type="entry name" value="PROKAR_LIPOPROTEIN"/>
    <property type="match status" value="1"/>
</dbReference>
<keyword evidence="1" id="KW-0472">Membrane</keyword>
<comment type="caution">
    <text evidence="2">The sequence shown here is derived from an EMBL/GenBank/DDBJ whole genome shotgun (WGS) entry which is preliminary data.</text>
</comment>
<dbReference type="EMBL" id="JAUDZE010000001">
    <property type="protein sequence ID" value="MDN0013485.1"/>
    <property type="molecule type" value="Genomic_DNA"/>
</dbReference>
<feature type="transmembrane region" description="Helical" evidence="1">
    <location>
        <begin position="13"/>
        <end position="32"/>
    </location>
</feature>
<evidence type="ECO:0000313" key="3">
    <source>
        <dbReference type="Proteomes" id="UP001168524"/>
    </source>
</evidence>
<protein>
    <recommendedName>
        <fullName evidence="4">Lipoprotein</fullName>
    </recommendedName>
</protein>
<evidence type="ECO:0000313" key="2">
    <source>
        <dbReference type="EMBL" id="MDN0013485.1"/>
    </source>
</evidence>
<gene>
    <name evidence="2" type="ORF">QTA56_04405</name>
</gene>
<organism evidence="2 3">
    <name type="scientific">Acinetobacter thutiue</name>
    <dbReference type="NCBI Taxonomy" id="2998078"/>
    <lineage>
        <taxon>Bacteria</taxon>
        <taxon>Pseudomonadati</taxon>
        <taxon>Pseudomonadota</taxon>
        <taxon>Gammaproteobacteria</taxon>
        <taxon>Moraxellales</taxon>
        <taxon>Moraxellaceae</taxon>
        <taxon>Acinetobacter</taxon>
    </lineage>
</organism>
<accession>A0ABT7WLC8</accession>
<name>A0ABT7WLC8_9GAMM</name>
<reference evidence="2" key="1">
    <citation type="submission" date="2023-06" db="EMBL/GenBank/DDBJ databases">
        <title>Two novel species of Acinetobacter isolated from motorbike repairing workshop in Vietnam.</title>
        <authorList>
            <person name="Le N.T.T."/>
        </authorList>
    </citation>
    <scope>NUCLEOTIDE SEQUENCE</scope>
    <source>
        <strain evidence="2">VNH17</strain>
    </source>
</reference>
<keyword evidence="1" id="KW-1133">Transmembrane helix</keyword>
<proteinExistence type="predicted"/>
<sequence length="109" mass="12929">MGNKNQISKYFKMGTIICLGYILFSCSQWIVVRVQSEKQLKEVCRKIEKNMSKNDLFDLVSSYPDFKMYHSDKDSMMFYTKKSLPETPICRMNLKNAKVEKVDFVDYRN</sequence>
<evidence type="ECO:0008006" key="4">
    <source>
        <dbReference type="Google" id="ProtNLM"/>
    </source>
</evidence>
<evidence type="ECO:0000256" key="1">
    <source>
        <dbReference type="SAM" id="Phobius"/>
    </source>
</evidence>
<keyword evidence="1" id="KW-0812">Transmembrane</keyword>
<dbReference type="RefSeq" id="WP_267979714.1">
    <property type="nucleotide sequence ID" value="NZ_JAPQKF010000001.1"/>
</dbReference>
<dbReference type="Proteomes" id="UP001168524">
    <property type="component" value="Unassembled WGS sequence"/>
</dbReference>